<feature type="domain" description="GFO/IDH/MocA-like oxidoreductase" evidence="2">
    <location>
        <begin position="128"/>
        <end position="238"/>
    </location>
</feature>
<organism evidence="3 4">
    <name type="scientific">Candidatus Vogelbacteria bacterium CG10_big_fil_rev_8_21_14_0_10_49_38</name>
    <dbReference type="NCBI Taxonomy" id="1975043"/>
    <lineage>
        <taxon>Bacteria</taxon>
        <taxon>Candidatus Vogeliibacteriota</taxon>
    </lineage>
</organism>
<comment type="caution">
    <text evidence="3">The sequence shown here is derived from an EMBL/GenBank/DDBJ whole genome shotgun (WGS) entry which is preliminary data.</text>
</comment>
<dbReference type="Pfam" id="PF22725">
    <property type="entry name" value="GFO_IDH_MocA_C3"/>
    <property type="match status" value="1"/>
</dbReference>
<evidence type="ECO:0008006" key="5">
    <source>
        <dbReference type="Google" id="ProtNLM"/>
    </source>
</evidence>
<proteinExistence type="predicted"/>
<gene>
    <name evidence="3" type="ORF">COV08_01715</name>
</gene>
<dbReference type="InterPro" id="IPR000683">
    <property type="entry name" value="Gfo/Idh/MocA-like_OxRdtase_N"/>
</dbReference>
<evidence type="ECO:0000259" key="1">
    <source>
        <dbReference type="Pfam" id="PF01408"/>
    </source>
</evidence>
<evidence type="ECO:0000313" key="3">
    <source>
        <dbReference type="EMBL" id="PIR46115.1"/>
    </source>
</evidence>
<feature type="domain" description="Gfo/Idh/MocA-like oxidoreductase N-terminal" evidence="1">
    <location>
        <begin position="2"/>
        <end position="119"/>
    </location>
</feature>
<name>A0A2H0RK21_9BACT</name>
<dbReference type="PANTHER" id="PTHR43377:SF6">
    <property type="entry name" value="GFO_IDH_MOCA-LIKE OXIDOREDUCTASE N-TERMINAL DOMAIN-CONTAINING PROTEIN"/>
    <property type="match status" value="1"/>
</dbReference>
<dbReference type="InterPro" id="IPR036291">
    <property type="entry name" value="NAD(P)-bd_dom_sf"/>
</dbReference>
<dbReference type="InterPro" id="IPR055170">
    <property type="entry name" value="GFO_IDH_MocA-like_dom"/>
</dbReference>
<dbReference type="InterPro" id="IPR051450">
    <property type="entry name" value="Gfo/Idh/MocA_Oxidoreductases"/>
</dbReference>
<reference evidence="3 4" key="1">
    <citation type="submission" date="2017-09" db="EMBL/GenBank/DDBJ databases">
        <title>Depth-based differentiation of microbial function through sediment-hosted aquifers and enrichment of novel symbionts in the deep terrestrial subsurface.</title>
        <authorList>
            <person name="Probst A.J."/>
            <person name="Ladd B."/>
            <person name="Jarett J.K."/>
            <person name="Geller-Mcgrath D.E."/>
            <person name="Sieber C.M."/>
            <person name="Emerson J.B."/>
            <person name="Anantharaman K."/>
            <person name="Thomas B.C."/>
            <person name="Malmstrom R."/>
            <person name="Stieglmeier M."/>
            <person name="Klingl A."/>
            <person name="Woyke T."/>
            <person name="Ryan C.M."/>
            <person name="Banfield J.F."/>
        </authorList>
    </citation>
    <scope>NUCLEOTIDE SEQUENCE [LARGE SCALE GENOMIC DNA]</scope>
    <source>
        <strain evidence="3">CG10_big_fil_rev_8_21_14_0_10_49_38</strain>
    </source>
</reference>
<dbReference type="SUPFAM" id="SSF55347">
    <property type="entry name" value="Glyceraldehyde-3-phosphate dehydrogenase-like, C-terminal domain"/>
    <property type="match status" value="1"/>
</dbReference>
<accession>A0A2H0RK21</accession>
<sequence>MMKVALIGCGYWGKNYVSTIKKSKVMELVWICDPKPSLKKKDCPSSCKLTANYSDILEDHQVRGIIIATPPKTHYELARKALMSGKHVLIEKPMVDNSAKARSLIKISKDRSLILMVGHLYLYHPAITKIKKLLASGELGQVRYIYSRRSAFGPIRENLGVLWNLSPHDISIANYLTRRTPIAVSTNRAGLATDKDKDPWAAEIILDYGAGLKSFSHLSLLEPKKTREITIVGSKKTLIFDDLSDNQLKIFDASTNTEKTIRIKKITPLEDQCQHFFDCVKDNKTPLTDGQNGLENVLIIESLLKSQRKQK</sequence>
<dbReference type="GO" id="GO:0000166">
    <property type="term" value="F:nucleotide binding"/>
    <property type="evidence" value="ECO:0007669"/>
    <property type="project" value="InterPro"/>
</dbReference>
<dbReference type="PANTHER" id="PTHR43377">
    <property type="entry name" value="BILIVERDIN REDUCTASE A"/>
    <property type="match status" value="1"/>
</dbReference>
<dbReference type="SUPFAM" id="SSF51735">
    <property type="entry name" value="NAD(P)-binding Rossmann-fold domains"/>
    <property type="match status" value="1"/>
</dbReference>
<dbReference type="Gene3D" id="3.40.50.720">
    <property type="entry name" value="NAD(P)-binding Rossmann-like Domain"/>
    <property type="match status" value="1"/>
</dbReference>
<dbReference type="EMBL" id="PCYK01000012">
    <property type="protein sequence ID" value="PIR46115.1"/>
    <property type="molecule type" value="Genomic_DNA"/>
</dbReference>
<evidence type="ECO:0000313" key="4">
    <source>
        <dbReference type="Proteomes" id="UP000230431"/>
    </source>
</evidence>
<dbReference type="Pfam" id="PF01408">
    <property type="entry name" value="GFO_IDH_MocA"/>
    <property type="match status" value="1"/>
</dbReference>
<dbReference type="AlphaFoldDB" id="A0A2H0RK21"/>
<evidence type="ECO:0000259" key="2">
    <source>
        <dbReference type="Pfam" id="PF22725"/>
    </source>
</evidence>
<dbReference type="Proteomes" id="UP000230431">
    <property type="component" value="Unassembled WGS sequence"/>
</dbReference>
<dbReference type="Gene3D" id="3.30.360.10">
    <property type="entry name" value="Dihydrodipicolinate Reductase, domain 2"/>
    <property type="match status" value="1"/>
</dbReference>
<protein>
    <recommendedName>
        <fullName evidence="5">Gfo/Idh/MocA-like oxidoreductase N-terminal domain-containing protein</fullName>
    </recommendedName>
</protein>